<keyword evidence="1" id="KW-1133">Transmembrane helix</keyword>
<protein>
    <submittedName>
        <fullName evidence="2">Uncharacterized protein</fullName>
    </submittedName>
</protein>
<keyword evidence="1" id="KW-0812">Transmembrane</keyword>
<gene>
    <name evidence="2" type="ORF">D6C00_12385</name>
</gene>
<feature type="transmembrane region" description="Helical" evidence="1">
    <location>
        <begin position="42"/>
        <end position="60"/>
    </location>
</feature>
<name>A0A426QLU1_9GAMM</name>
<reference evidence="2 3" key="1">
    <citation type="journal article" date="2010" name="Int. J. Syst. Evol. Microbiol.">
        <title>Thiohalobacter thiocyanaticus gen. nov., sp. nov., a moderately halophilic, sulfur-oxidizing gammaproteobacterium from hypersaline lakes, that utilizes thiocyanate.</title>
        <authorList>
            <person name="Sorokin D.Y."/>
            <person name="Kovaleva O.L."/>
            <person name="Tourova T.P."/>
            <person name="Muyzer G."/>
        </authorList>
    </citation>
    <scope>NUCLEOTIDE SEQUENCE [LARGE SCALE GENOMIC DNA]</scope>
    <source>
        <strain evidence="2 3">Hrh1</strain>
    </source>
</reference>
<keyword evidence="1" id="KW-0472">Membrane</keyword>
<comment type="caution">
    <text evidence="2">The sequence shown here is derived from an EMBL/GenBank/DDBJ whole genome shotgun (WGS) entry which is preliminary data.</text>
</comment>
<evidence type="ECO:0000313" key="2">
    <source>
        <dbReference type="EMBL" id="RRQ22646.1"/>
    </source>
</evidence>
<keyword evidence="3" id="KW-1185">Reference proteome</keyword>
<evidence type="ECO:0000256" key="1">
    <source>
        <dbReference type="SAM" id="Phobius"/>
    </source>
</evidence>
<dbReference type="Proteomes" id="UP000287798">
    <property type="component" value="Unassembled WGS sequence"/>
</dbReference>
<feature type="transmembrane region" description="Helical" evidence="1">
    <location>
        <begin position="20"/>
        <end position="36"/>
    </location>
</feature>
<sequence>MHPHKCAYCGHTDRPVLKNLWMIPVTLLVWLVPVAFLSHGYWPFFLLPAIAITIWSLIAVKRECARCGRRLL</sequence>
<organism evidence="2 3">
    <name type="scientific">Thiohalobacter thiocyanaticus</name>
    <dbReference type="NCBI Taxonomy" id="585455"/>
    <lineage>
        <taxon>Bacteria</taxon>
        <taxon>Pseudomonadati</taxon>
        <taxon>Pseudomonadota</taxon>
        <taxon>Gammaproteobacteria</taxon>
        <taxon>Thiohalobacterales</taxon>
        <taxon>Thiohalobacteraceae</taxon>
        <taxon>Thiohalobacter</taxon>
    </lineage>
</organism>
<dbReference type="EMBL" id="QZMU01000001">
    <property type="protein sequence ID" value="RRQ22646.1"/>
    <property type="molecule type" value="Genomic_DNA"/>
</dbReference>
<proteinExistence type="predicted"/>
<accession>A0A426QLU1</accession>
<evidence type="ECO:0000313" key="3">
    <source>
        <dbReference type="Proteomes" id="UP000287798"/>
    </source>
</evidence>
<dbReference type="AlphaFoldDB" id="A0A426QLU1"/>